<evidence type="ECO:0000256" key="13">
    <source>
        <dbReference type="HAMAP-Rule" id="MF_00208"/>
    </source>
</evidence>
<dbReference type="UniPathway" id="UPA00219"/>
<feature type="domain" description="Mur ligase central" evidence="17">
    <location>
        <begin position="110"/>
        <end position="313"/>
    </location>
</feature>
<keyword evidence="19" id="KW-1185">Reference proteome</keyword>
<dbReference type="EC" id="6.3.2.13" evidence="8 13"/>
<dbReference type="InterPro" id="IPR035911">
    <property type="entry name" value="MurE/MurF_N"/>
</dbReference>
<dbReference type="EMBL" id="UGHS01000004">
    <property type="protein sequence ID" value="STO93420.1"/>
    <property type="molecule type" value="Genomic_DNA"/>
</dbReference>
<comment type="function">
    <text evidence="13">Catalyzes the addition of meso-diaminopimelic acid to the nucleotide precursor UDP-N-acetylmuramoyl-L-alanyl-D-glutamate (UMAG) in the biosynthesis of bacterial cell-wall peptidoglycan.</text>
</comment>
<evidence type="ECO:0000256" key="6">
    <source>
        <dbReference type="ARBA" id="ARBA00023316"/>
    </source>
</evidence>
<dbReference type="InterPro" id="IPR036565">
    <property type="entry name" value="Mur-like_cat_sf"/>
</dbReference>
<feature type="binding site" evidence="13">
    <location>
        <position position="189"/>
    </location>
    <ligand>
        <name>UDP-N-acetyl-alpha-D-muramoyl-L-alanyl-D-glutamate</name>
        <dbReference type="ChEBI" id="CHEBI:83900"/>
    </ligand>
</feature>
<evidence type="ECO:0000256" key="7">
    <source>
        <dbReference type="ARBA" id="ARBA00050251"/>
    </source>
</evidence>
<accession>A0A377J0M3</accession>
<comment type="caution">
    <text evidence="13">Lacks conserved residue(s) required for the propagation of feature annotation.</text>
</comment>
<dbReference type="GO" id="GO:0008360">
    <property type="term" value="P:regulation of cell shape"/>
    <property type="evidence" value="ECO:0007669"/>
    <property type="project" value="UniProtKB-KW"/>
</dbReference>
<evidence type="ECO:0000256" key="4">
    <source>
        <dbReference type="ARBA" id="ARBA00022984"/>
    </source>
</evidence>
<evidence type="ECO:0000259" key="15">
    <source>
        <dbReference type="Pfam" id="PF01225"/>
    </source>
</evidence>
<feature type="binding site" evidence="13">
    <location>
        <position position="25"/>
    </location>
    <ligand>
        <name>UDP-N-acetyl-alpha-D-muramoyl-L-alanyl-D-glutamate</name>
        <dbReference type="ChEBI" id="CHEBI:83900"/>
    </ligand>
</feature>
<dbReference type="NCBIfam" id="NF001123">
    <property type="entry name" value="PRK00139.1-1"/>
    <property type="match status" value="1"/>
</dbReference>
<dbReference type="Pfam" id="PF01225">
    <property type="entry name" value="Mur_ligase"/>
    <property type="match status" value="1"/>
</dbReference>
<dbReference type="RefSeq" id="WP_115003156.1">
    <property type="nucleotide sequence ID" value="NZ_UGHS01000004.1"/>
</dbReference>
<feature type="short sequence motif" description="Meso-diaminopimelate recognition motif" evidence="13">
    <location>
        <begin position="409"/>
        <end position="412"/>
    </location>
</feature>
<dbReference type="GO" id="GO:0009252">
    <property type="term" value="P:peptidoglycan biosynthetic process"/>
    <property type="evidence" value="ECO:0007669"/>
    <property type="project" value="UniProtKB-UniRule"/>
</dbReference>
<dbReference type="NCBIfam" id="TIGR01085">
    <property type="entry name" value="murE"/>
    <property type="match status" value="1"/>
</dbReference>
<dbReference type="SUPFAM" id="SSF63418">
    <property type="entry name" value="MurE/MurF N-terminal domain"/>
    <property type="match status" value="1"/>
</dbReference>
<keyword evidence="5 13" id="KW-0131">Cell cycle</keyword>
<dbReference type="GO" id="GO:0005524">
    <property type="term" value="F:ATP binding"/>
    <property type="evidence" value="ECO:0007669"/>
    <property type="project" value="UniProtKB-UniRule"/>
</dbReference>
<comment type="pathway">
    <text evidence="13 14">Cell wall biogenesis; peptidoglycan biosynthesis.</text>
</comment>
<dbReference type="Pfam" id="PF02875">
    <property type="entry name" value="Mur_ligase_C"/>
    <property type="match status" value="1"/>
</dbReference>
<feature type="binding site" evidence="13">
    <location>
        <position position="464"/>
    </location>
    <ligand>
        <name>meso-2,6-diaminopimelate</name>
        <dbReference type="ChEBI" id="CHEBI:57791"/>
    </ligand>
</feature>
<gene>
    <name evidence="13 18" type="primary">murE</name>
    <name evidence="18" type="ORF">NCTC13335_01292</name>
</gene>
<dbReference type="NCBIfam" id="NF001126">
    <property type="entry name" value="PRK00139.1-4"/>
    <property type="match status" value="1"/>
</dbReference>
<organism evidence="18 19">
    <name type="scientific">Haemophilus pittmaniae</name>
    <dbReference type="NCBI Taxonomy" id="249188"/>
    <lineage>
        <taxon>Bacteria</taxon>
        <taxon>Pseudomonadati</taxon>
        <taxon>Pseudomonadota</taxon>
        <taxon>Gammaproteobacteria</taxon>
        <taxon>Pasteurellales</taxon>
        <taxon>Pasteurellaceae</taxon>
        <taxon>Haemophilus</taxon>
    </lineage>
</organism>
<evidence type="ECO:0000256" key="11">
    <source>
        <dbReference type="ARBA" id="ARBA00076158"/>
    </source>
</evidence>
<comment type="cofactor">
    <cofactor evidence="13">
        <name>Mg(2+)</name>
        <dbReference type="ChEBI" id="CHEBI:18420"/>
    </cofactor>
</comment>
<feature type="binding site" evidence="13">
    <location>
        <position position="153"/>
    </location>
    <ligand>
        <name>UDP-N-acetyl-alpha-D-muramoyl-L-alanyl-D-glutamate</name>
        <dbReference type="ChEBI" id="CHEBI:83900"/>
    </ligand>
</feature>
<keyword evidence="2 13" id="KW-0132">Cell division</keyword>
<dbReference type="OrthoDB" id="9800958at2"/>
<evidence type="ECO:0000256" key="14">
    <source>
        <dbReference type="RuleBase" id="RU004135"/>
    </source>
</evidence>
<comment type="similarity">
    <text evidence="1 13">Belongs to the MurCDEF family. MurE subfamily.</text>
</comment>
<dbReference type="InterPro" id="IPR004101">
    <property type="entry name" value="Mur_ligase_C"/>
</dbReference>
<dbReference type="NCBIfam" id="NF001124">
    <property type="entry name" value="PRK00139.1-2"/>
    <property type="match status" value="1"/>
</dbReference>
<dbReference type="HAMAP" id="MF_00208">
    <property type="entry name" value="MurE"/>
    <property type="match status" value="1"/>
</dbReference>
<reference evidence="18 19" key="1">
    <citation type="submission" date="2018-06" db="EMBL/GenBank/DDBJ databases">
        <authorList>
            <consortium name="Pathogen Informatics"/>
            <person name="Doyle S."/>
        </authorList>
    </citation>
    <scope>NUCLEOTIDE SEQUENCE [LARGE SCALE GENOMIC DNA]</scope>
    <source>
        <strain evidence="18 19">NCTC13335</strain>
    </source>
</reference>
<feature type="binding site" evidence="13">
    <location>
        <position position="187"/>
    </location>
    <ligand>
        <name>UDP-N-acetyl-alpha-D-muramoyl-L-alanyl-D-glutamate</name>
        <dbReference type="ChEBI" id="CHEBI:83900"/>
    </ligand>
</feature>
<sequence length="495" mass="53966">MKKLSTLLDINLAGDVEIAGLTLDSRQVTEGTLFIAIKGHVVDGREFISAAIEKGAVAILAEAGLPTEHLQIYFVNNVPVIQYYNLGCDLSKIAGDFYDDPSSKLRLVGITGTNGKTTISQLLAQWATLLGHTSAVMGTIGNGLLGRLSESKNTTGSAVEIQSQLAQFVAQDADFAAIEVSSHGLSQHRVEALHFDAAIFTNLSRDHLDYHHTMEAYGEAKKRLFTELDVGLRVLNVDDLCAKAWLKDLPPVIEVSVDPHYRPISSQWIKALSIHFTDRGTSIGFSSSWGDGIFHSELIGEFNVSNLLLAAATLLGLGYPLSELIITVSRLKGVCGRMEVIKENGFPTVLVDYAHTPDALEKALLAAREHCKGRLWCVFGCGGDRDSGKRPLMGGIANRLADFVIVTMDNPRTEDPIKIEADILAGVGDRNTVALITNRQDAIEFAVGGAIEEDVILIAGKGHEDYQIIGNEMHYFSDQEVVRQYINRKREPQND</sequence>
<name>A0A377J0M3_9PAST</name>
<evidence type="ECO:0000256" key="5">
    <source>
        <dbReference type="ARBA" id="ARBA00023306"/>
    </source>
</evidence>
<feature type="binding site" evidence="13">
    <location>
        <position position="385"/>
    </location>
    <ligand>
        <name>meso-2,6-diaminopimelate</name>
        <dbReference type="ChEBI" id="CHEBI:57791"/>
    </ligand>
</feature>
<dbReference type="Pfam" id="PF08245">
    <property type="entry name" value="Mur_ligase_M"/>
    <property type="match status" value="1"/>
</dbReference>
<dbReference type="AlphaFoldDB" id="A0A377J0M3"/>
<dbReference type="SUPFAM" id="SSF53244">
    <property type="entry name" value="MurD-like peptide ligases, peptide-binding domain"/>
    <property type="match status" value="1"/>
</dbReference>
<comment type="subcellular location">
    <subcellularLocation>
        <location evidence="13 14">Cytoplasm</location>
    </subcellularLocation>
</comment>
<keyword evidence="6 13" id="KW-0961">Cell wall biogenesis/degradation</keyword>
<feature type="binding site" evidence="13">
    <location>
        <position position="460"/>
    </location>
    <ligand>
        <name>meso-2,6-diaminopimelate</name>
        <dbReference type="ChEBI" id="CHEBI:57791"/>
    </ligand>
</feature>
<comment type="catalytic activity">
    <reaction evidence="7 13">
        <text>UDP-N-acetyl-alpha-D-muramoyl-L-alanyl-D-glutamate + meso-2,6-diaminopimelate + ATP = UDP-N-acetyl-alpha-D-muramoyl-L-alanyl-gamma-D-glutamyl-meso-2,6-diaminopimelate + ADP + phosphate + H(+)</text>
        <dbReference type="Rhea" id="RHEA:23676"/>
        <dbReference type="ChEBI" id="CHEBI:15378"/>
        <dbReference type="ChEBI" id="CHEBI:30616"/>
        <dbReference type="ChEBI" id="CHEBI:43474"/>
        <dbReference type="ChEBI" id="CHEBI:57791"/>
        <dbReference type="ChEBI" id="CHEBI:83900"/>
        <dbReference type="ChEBI" id="CHEBI:83905"/>
        <dbReference type="ChEBI" id="CHEBI:456216"/>
        <dbReference type="EC" id="6.3.2.13"/>
    </reaction>
</comment>
<evidence type="ECO:0000313" key="18">
    <source>
        <dbReference type="EMBL" id="STO93420.1"/>
    </source>
</evidence>
<evidence type="ECO:0000256" key="9">
    <source>
        <dbReference type="ARBA" id="ARBA00072883"/>
    </source>
</evidence>
<keyword evidence="13" id="KW-0067">ATP-binding</keyword>
<dbReference type="GO" id="GO:0071555">
    <property type="term" value="P:cell wall organization"/>
    <property type="evidence" value="ECO:0007669"/>
    <property type="project" value="UniProtKB-KW"/>
</dbReference>
<dbReference type="GO" id="GO:0005737">
    <property type="term" value="C:cytoplasm"/>
    <property type="evidence" value="ECO:0007669"/>
    <property type="project" value="UniProtKB-SubCell"/>
</dbReference>
<evidence type="ECO:0000256" key="2">
    <source>
        <dbReference type="ARBA" id="ARBA00022618"/>
    </source>
</evidence>
<comment type="PTM">
    <text evidence="13">Carboxylation is probably crucial for Mg(2+) binding and, consequently, for the gamma-phosphate positioning of ATP.</text>
</comment>
<dbReference type="InterPro" id="IPR000713">
    <property type="entry name" value="Mur_ligase_N"/>
</dbReference>
<keyword evidence="13 18" id="KW-0436">Ligase</keyword>
<feature type="binding site" evidence="13">
    <location>
        <position position="181"/>
    </location>
    <ligand>
        <name>UDP-N-acetyl-alpha-D-muramoyl-L-alanyl-D-glutamate</name>
        <dbReference type="ChEBI" id="CHEBI:83900"/>
    </ligand>
</feature>
<keyword evidence="3 13" id="KW-0133">Cell shape</keyword>
<dbReference type="InterPro" id="IPR013221">
    <property type="entry name" value="Mur_ligase_cen"/>
</dbReference>
<feature type="domain" description="Mur ligase N-terminal catalytic" evidence="15">
    <location>
        <begin position="17"/>
        <end position="65"/>
    </location>
</feature>
<feature type="binding site" evidence="13">
    <location>
        <begin position="154"/>
        <end position="155"/>
    </location>
    <ligand>
        <name>UDP-N-acetyl-alpha-D-muramoyl-L-alanyl-D-glutamate</name>
        <dbReference type="ChEBI" id="CHEBI:83900"/>
    </ligand>
</feature>
<dbReference type="Gene3D" id="3.40.1390.10">
    <property type="entry name" value="MurE/MurF, N-terminal domain"/>
    <property type="match status" value="1"/>
</dbReference>
<evidence type="ECO:0000259" key="17">
    <source>
        <dbReference type="Pfam" id="PF08245"/>
    </source>
</evidence>
<feature type="modified residue" description="N6-carboxylysine" evidence="13">
    <location>
        <position position="221"/>
    </location>
</feature>
<dbReference type="InterPro" id="IPR036615">
    <property type="entry name" value="Mur_ligase_C_dom_sf"/>
</dbReference>
<dbReference type="Gene3D" id="3.40.1190.10">
    <property type="entry name" value="Mur-like, catalytic domain"/>
    <property type="match status" value="1"/>
</dbReference>
<keyword evidence="13" id="KW-0963">Cytoplasm</keyword>
<dbReference type="GO" id="GO:0000287">
    <property type="term" value="F:magnesium ion binding"/>
    <property type="evidence" value="ECO:0007669"/>
    <property type="project" value="UniProtKB-UniRule"/>
</dbReference>
<proteinExistence type="inferred from homology"/>
<feature type="binding site" evidence="13">
    <location>
        <begin position="112"/>
        <end position="118"/>
    </location>
    <ligand>
        <name>ATP</name>
        <dbReference type="ChEBI" id="CHEBI:30616"/>
    </ligand>
</feature>
<evidence type="ECO:0000256" key="3">
    <source>
        <dbReference type="ARBA" id="ARBA00022960"/>
    </source>
</evidence>
<keyword evidence="13" id="KW-0547">Nucleotide-binding</keyword>
<dbReference type="PANTHER" id="PTHR23135">
    <property type="entry name" value="MUR LIGASE FAMILY MEMBER"/>
    <property type="match status" value="1"/>
</dbReference>
<dbReference type="GO" id="GO:0051301">
    <property type="term" value="P:cell division"/>
    <property type="evidence" value="ECO:0007669"/>
    <property type="project" value="UniProtKB-KW"/>
</dbReference>
<evidence type="ECO:0000259" key="16">
    <source>
        <dbReference type="Pfam" id="PF02875"/>
    </source>
</evidence>
<feature type="binding site" evidence="13">
    <location>
        <begin position="409"/>
        <end position="412"/>
    </location>
    <ligand>
        <name>meso-2,6-diaminopimelate</name>
        <dbReference type="ChEBI" id="CHEBI:57791"/>
    </ligand>
</feature>
<protein>
    <recommendedName>
        <fullName evidence="9 13">UDP-N-acetylmuramoyl-L-alanyl-D-glutamate--2,6-diaminopimelate ligase</fullName>
        <ecNumber evidence="8 13">6.3.2.13</ecNumber>
    </recommendedName>
    <alternativeName>
        <fullName evidence="10 13">Meso-A2pm-adding enzyme</fullName>
    </alternativeName>
    <alternativeName>
        <fullName evidence="11 13">Meso-diaminopimelate-adding enzyme</fullName>
    </alternativeName>
    <alternativeName>
        <fullName evidence="12 13">UDP-MurNAc-L-Ala-D-Glu:meso-diaminopimelate ligase</fullName>
    </alternativeName>
    <alternativeName>
        <fullName evidence="13">UDP-MurNAc-tripeptide synthetase</fullName>
    </alternativeName>
    <alternativeName>
        <fullName evidence="13">UDP-N-acetylmuramyl-tripeptide synthetase</fullName>
    </alternativeName>
</protein>
<dbReference type="InterPro" id="IPR005761">
    <property type="entry name" value="UDP-N-AcMur-Glu-dNH2Pim_ligase"/>
</dbReference>
<dbReference type="Proteomes" id="UP000255264">
    <property type="component" value="Unassembled WGS sequence"/>
</dbReference>
<evidence type="ECO:0000256" key="8">
    <source>
        <dbReference type="ARBA" id="ARBA00066633"/>
    </source>
</evidence>
<dbReference type="FunFam" id="3.90.190.20:FF:000006">
    <property type="entry name" value="UDP-N-acetylmuramoyl-L-alanyl-D-glutamate--2,6-diaminopimelate ligase"/>
    <property type="match status" value="1"/>
</dbReference>
<evidence type="ECO:0000256" key="12">
    <source>
        <dbReference type="ARBA" id="ARBA00081560"/>
    </source>
</evidence>
<evidence type="ECO:0000256" key="1">
    <source>
        <dbReference type="ARBA" id="ARBA00005898"/>
    </source>
</evidence>
<dbReference type="Gene3D" id="3.90.190.20">
    <property type="entry name" value="Mur ligase, C-terminal domain"/>
    <property type="match status" value="1"/>
</dbReference>
<dbReference type="SUPFAM" id="SSF53623">
    <property type="entry name" value="MurD-like peptide ligases, catalytic domain"/>
    <property type="match status" value="1"/>
</dbReference>
<evidence type="ECO:0000313" key="19">
    <source>
        <dbReference type="Proteomes" id="UP000255264"/>
    </source>
</evidence>
<feature type="domain" description="Mur ligase C-terminal" evidence="16">
    <location>
        <begin position="336"/>
        <end position="462"/>
    </location>
</feature>
<keyword evidence="4 13" id="KW-0573">Peptidoglycan synthesis</keyword>
<evidence type="ECO:0000256" key="10">
    <source>
        <dbReference type="ARBA" id="ARBA00075482"/>
    </source>
</evidence>
<dbReference type="PANTHER" id="PTHR23135:SF4">
    <property type="entry name" value="UDP-N-ACETYLMURAMOYL-L-ALANYL-D-GLUTAMATE--2,6-DIAMINOPIMELATE LIGASE MURE HOMOLOG, CHLOROPLASTIC"/>
    <property type="match status" value="1"/>
</dbReference>
<keyword evidence="13" id="KW-0460">Magnesium</keyword>
<dbReference type="GO" id="GO:0008765">
    <property type="term" value="F:UDP-N-acetylmuramoylalanyl-D-glutamate-2,6-diaminopimelate ligase activity"/>
    <property type="evidence" value="ECO:0007669"/>
    <property type="project" value="UniProtKB-UniRule"/>
</dbReference>
<feature type="binding site" evidence="13">
    <location>
        <position position="23"/>
    </location>
    <ligand>
        <name>UDP-N-acetyl-alpha-D-muramoyl-L-alanyl-D-glutamate</name>
        <dbReference type="ChEBI" id="CHEBI:83900"/>
    </ligand>
</feature>